<dbReference type="AlphaFoldDB" id="A0A9D4MMZ9"/>
<dbReference type="EMBL" id="JAIWYP010000001">
    <property type="protein sequence ID" value="KAH3880188.1"/>
    <property type="molecule type" value="Genomic_DNA"/>
</dbReference>
<gene>
    <name evidence="1" type="ORF">DPMN_004098</name>
</gene>
<name>A0A9D4MMZ9_DREPO</name>
<evidence type="ECO:0000313" key="1">
    <source>
        <dbReference type="EMBL" id="KAH3880188.1"/>
    </source>
</evidence>
<keyword evidence="2" id="KW-1185">Reference proteome</keyword>
<evidence type="ECO:0000313" key="2">
    <source>
        <dbReference type="Proteomes" id="UP000828390"/>
    </source>
</evidence>
<sequence length="86" mass="9883">MRERDGENAMIRWRQYEMSIALSPSYYRTVAIVLPHSCIAIIVLSRSHILAIAFSHSRHCIVALSSTYCRILVIVLSRFRILTTGF</sequence>
<dbReference type="Proteomes" id="UP000828390">
    <property type="component" value="Unassembled WGS sequence"/>
</dbReference>
<reference evidence="1" key="1">
    <citation type="journal article" date="2019" name="bioRxiv">
        <title>The Genome of the Zebra Mussel, Dreissena polymorpha: A Resource for Invasive Species Research.</title>
        <authorList>
            <person name="McCartney M.A."/>
            <person name="Auch B."/>
            <person name="Kono T."/>
            <person name="Mallez S."/>
            <person name="Zhang Y."/>
            <person name="Obille A."/>
            <person name="Becker A."/>
            <person name="Abrahante J.E."/>
            <person name="Garbe J."/>
            <person name="Badalamenti J.P."/>
            <person name="Herman A."/>
            <person name="Mangelson H."/>
            <person name="Liachko I."/>
            <person name="Sullivan S."/>
            <person name="Sone E.D."/>
            <person name="Koren S."/>
            <person name="Silverstein K.A.T."/>
            <person name="Beckman K.B."/>
            <person name="Gohl D.M."/>
        </authorList>
    </citation>
    <scope>NUCLEOTIDE SEQUENCE</scope>
    <source>
        <strain evidence="1">Duluth1</strain>
        <tissue evidence="1">Whole animal</tissue>
    </source>
</reference>
<protein>
    <submittedName>
        <fullName evidence="1">Uncharacterized protein</fullName>
    </submittedName>
</protein>
<organism evidence="1 2">
    <name type="scientific">Dreissena polymorpha</name>
    <name type="common">Zebra mussel</name>
    <name type="synonym">Mytilus polymorpha</name>
    <dbReference type="NCBI Taxonomy" id="45954"/>
    <lineage>
        <taxon>Eukaryota</taxon>
        <taxon>Metazoa</taxon>
        <taxon>Spiralia</taxon>
        <taxon>Lophotrochozoa</taxon>
        <taxon>Mollusca</taxon>
        <taxon>Bivalvia</taxon>
        <taxon>Autobranchia</taxon>
        <taxon>Heteroconchia</taxon>
        <taxon>Euheterodonta</taxon>
        <taxon>Imparidentia</taxon>
        <taxon>Neoheterodontei</taxon>
        <taxon>Myida</taxon>
        <taxon>Dreissenoidea</taxon>
        <taxon>Dreissenidae</taxon>
        <taxon>Dreissena</taxon>
    </lineage>
</organism>
<proteinExistence type="predicted"/>
<accession>A0A9D4MMZ9</accession>
<reference evidence="1" key="2">
    <citation type="submission" date="2020-11" db="EMBL/GenBank/DDBJ databases">
        <authorList>
            <person name="McCartney M.A."/>
            <person name="Auch B."/>
            <person name="Kono T."/>
            <person name="Mallez S."/>
            <person name="Becker A."/>
            <person name="Gohl D.M."/>
            <person name="Silverstein K.A.T."/>
            <person name="Koren S."/>
            <person name="Bechman K.B."/>
            <person name="Herman A."/>
            <person name="Abrahante J.E."/>
            <person name="Garbe J."/>
        </authorList>
    </citation>
    <scope>NUCLEOTIDE SEQUENCE</scope>
    <source>
        <strain evidence="1">Duluth1</strain>
        <tissue evidence="1">Whole animal</tissue>
    </source>
</reference>
<comment type="caution">
    <text evidence="1">The sequence shown here is derived from an EMBL/GenBank/DDBJ whole genome shotgun (WGS) entry which is preliminary data.</text>
</comment>